<dbReference type="RefSeq" id="WP_103788615.1">
    <property type="nucleotide sequence ID" value="NZ_PQVF01000005.1"/>
</dbReference>
<proteinExistence type="predicted"/>
<evidence type="ECO:0000313" key="1">
    <source>
        <dbReference type="EMBL" id="POY37005.1"/>
    </source>
</evidence>
<evidence type="ECO:0000313" key="2">
    <source>
        <dbReference type="Proteomes" id="UP000236893"/>
    </source>
</evidence>
<gene>
    <name evidence="1" type="ORF">C3K47_08065</name>
</gene>
<accession>A0A2S5A375</accession>
<organism evidence="1 2">
    <name type="scientific">Solitalea longa</name>
    <dbReference type="NCBI Taxonomy" id="2079460"/>
    <lineage>
        <taxon>Bacteria</taxon>
        <taxon>Pseudomonadati</taxon>
        <taxon>Bacteroidota</taxon>
        <taxon>Sphingobacteriia</taxon>
        <taxon>Sphingobacteriales</taxon>
        <taxon>Sphingobacteriaceae</taxon>
        <taxon>Solitalea</taxon>
    </lineage>
</organism>
<keyword evidence="2" id="KW-1185">Reference proteome</keyword>
<name>A0A2S5A375_9SPHI</name>
<dbReference type="EMBL" id="PQVF01000005">
    <property type="protein sequence ID" value="POY37005.1"/>
    <property type="molecule type" value="Genomic_DNA"/>
</dbReference>
<protein>
    <submittedName>
        <fullName evidence="1">Uncharacterized protein</fullName>
    </submittedName>
</protein>
<sequence length="65" mass="7512">MVLQLPDKKQSINPDEFYLGSLANFEFGEEKMNMHKARCNLPAEFDRMLKNGLKQRGDIVQPIES</sequence>
<reference evidence="1 2" key="1">
    <citation type="submission" date="2018-01" db="EMBL/GenBank/DDBJ databases">
        <authorList>
            <person name="Gaut B.S."/>
            <person name="Morton B.R."/>
            <person name="Clegg M.T."/>
            <person name="Duvall M.R."/>
        </authorList>
    </citation>
    <scope>NUCLEOTIDE SEQUENCE [LARGE SCALE GENOMIC DNA]</scope>
    <source>
        <strain evidence="1 2">HR-AV</strain>
    </source>
</reference>
<dbReference type="AlphaFoldDB" id="A0A2S5A375"/>
<comment type="caution">
    <text evidence="1">The sequence shown here is derived from an EMBL/GenBank/DDBJ whole genome shotgun (WGS) entry which is preliminary data.</text>
</comment>
<dbReference type="Proteomes" id="UP000236893">
    <property type="component" value="Unassembled WGS sequence"/>
</dbReference>